<dbReference type="GO" id="GO:0004252">
    <property type="term" value="F:serine-type endopeptidase activity"/>
    <property type="evidence" value="ECO:0007669"/>
    <property type="project" value="InterPro"/>
</dbReference>
<dbReference type="PANTHER" id="PTHR43343:SF3">
    <property type="entry name" value="PROTEASE DO-LIKE 8, CHLOROPLASTIC"/>
    <property type="match status" value="1"/>
</dbReference>
<feature type="domain" description="PDZ" evidence="5">
    <location>
        <begin position="294"/>
        <end position="378"/>
    </location>
</feature>
<evidence type="ECO:0000313" key="7">
    <source>
        <dbReference type="Proteomes" id="UP000595917"/>
    </source>
</evidence>
<feature type="transmembrane region" description="Helical" evidence="4">
    <location>
        <begin position="25"/>
        <end position="46"/>
    </location>
</feature>
<evidence type="ECO:0000256" key="3">
    <source>
        <dbReference type="ARBA" id="ARBA00022801"/>
    </source>
</evidence>
<proteinExistence type="inferred from homology"/>
<evidence type="ECO:0000256" key="1">
    <source>
        <dbReference type="ARBA" id="ARBA00010541"/>
    </source>
</evidence>
<keyword evidence="4" id="KW-0812">Transmembrane</keyword>
<dbReference type="Pfam" id="PF13180">
    <property type="entry name" value="PDZ_2"/>
    <property type="match status" value="1"/>
</dbReference>
<keyword evidence="4" id="KW-1133">Transmembrane helix</keyword>
<dbReference type="InterPro" id="IPR001478">
    <property type="entry name" value="PDZ"/>
</dbReference>
<dbReference type="GO" id="GO:0006508">
    <property type="term" value="P:proteolysis"/>
    <property type="evidence" value="ECO:0007669"/>
    <property type="project" value="UniProtKB-KW"/>
</dbReference>
<evidence type="ECO:0000313" key="6">
    <source>
        <dbReference type="EMBL" id="QQO10976.1"/>
    </source>
</evidence>
<keyword evidence="4" id="KW-0472">Membrane</keyword>
<organism evidence="6 7">
    <name type="scientific">Breznakiella homolactica</name>
    <dbReference type="NCBI Taxonomy" id="2798577"/>
    <lineage>
        <taxon>Bacteria</taxon>
        <taxon>Pseudomonadati</taxon>
        <taxon>Spirochaetota</taxon>
        <taxon>Spirochaetia</taxon>
        <taxon>Spirochaetales</taxon>
        <taxon>Breznakiellaceae</taxon>
        <taxon>Breznakiella</taxon>
    </lineage>
</organism>
<dbReference type="SUPFAM" id="SSF50156">
    <property type="entry name" value="PDZ domain-like"/>
    <property type="match status" value="1"/>
</dbReference>
<protein>
    <submittedName>
        <fullName evidence="6">Trypsin-like peptidase domain-containing protein</fullName>
    </submittedName>
</protein>
<name>A0A7T7XR62_9SPIR</name>
<evidence type="ECO:0000259" key="5">
    <source>
        <dbReference type="Pfam" id="PF13180"/>
    </source>
</evidence>
<dbReference type="SUPFAM" id="SSF50494">
    <property type="entry name" value="Trypsin-like serine proteases"/>
    <property type="match status" value="1"/>
</dbReference>
<evidence type="ECO:0000256" key="4">
    <source>
        <dbReference type="SAM" id="Phobius"/>
    </source>
</evidence>
<dbReference type="EMBL" id="CP067089">
    <property type="protein sequence ID" value="QQO10976.1"/>
    <property type="molecule type" value="Genomic_DNA"/>
</dbReference>
<dbReference type="RefSeq" id="WP_215628281.1">
    <property type="nucleotide sequence ID" value="NZ_CP067089.2"/>
</dbReference>
<dbReference type="KEGG" id="bhc:JFL75_08675"/>
<dbReference type="InterPro" id="IPR043504">
    <property type="entry name" value="Peptidase_S1_PA_chymotrypsin"/>
</dbReference>
<dbReference type="Gene3D" id="2.40.10.10">
    <property type="entry name" value="Trypsin-like serine proteases"/>
    <property type="match status" value="2"/>
</dbReference>
<keyword evidence="2" id="KW-0645">Protease</keyword>
<keyword evidence="3" id="KW-0378">Hydrolase</keyword>
<dbReference type="Pfam" id="PF13365">
    <property type="entry name" value="Trypsin_2"/>
    <property type="match status" value="1"/>
</dbReference>
<comment type="similarity">
    <text evidence="1">Belongs to the peptidase S1C family.</text>
</comment>
<evidence type="ECO:0000256" key="2">
    <source>
        <dbReference type="ARBA" id="ARBA00022670"/>
    </source>
</evidence>
<accession>A0A7T7XR62</accession>
<dbReference type="AlphaFoldDB" id="A0A7T7XR62"/>
<dbReference type="PANTHER" id="PTHR43343">
    <property type="entry name" value="PEPTIDASE S12"/>
    <property type="match status" value="1"/>
</dbReference>
<dbReference type="PRINTS" id="PR00834">
    <property type="entry name" value="PROTEASES2C"/>
</dbReference>
<dbReference type="InterPro" id="IPR009003">
    <property type="entry name" value="Peptidase_S1_PA"/>
</dbReference>
<dbReference type="InterPro" id="IPR051201">
    <property type="entry name" value="Chloro_Bact_Ser_Proteases"/>
</dbReference>
<dbReference type="InterPro" id="IPR001940">
    <property type="entry name" value="Peptidase_S1C"/>
</dbReference>
<dbReference type="Gene3D" id="2.30.42.10">
    <property type="match status" value="1"/>
</dbReference>
<dbReference type="Proteomes" id="UP000595917">
    <property type="component" value="Chromosome"/>
</dbReference>
<gene>
    <name evidence="6" type="ORF">JFL75_08675</name>
</gene>
<keyword evidence="7" id="KW-1185">Reference proteome</keyword>
<reference evidence="6" key="1">
    <citation type="submission" date="2021-01" db="EMBL/GenBank/DDBJ databases">
        <title>Description of Breznakiella homolactica.</title>
        <authorList>
            <person name="Song Y."/>
            <person name="Brune A."/>
        </authorList>
    </citation>
    <scope>NUCLEOTIDE SEQUENCE</scope>
    <source>
        <strain evidence="6">RmG30</strain>
    </source>
</reference>
<sequence length="392" mass="41551">MYGDDSQYRIVPEQKNSRKNTTRTVWLLIAVLAAGVIGGAVSYFLLKNNVREMVESSVRPVVTMQTAAPLPSDASHPVPASASAMEAVSARTVPSVVEVATESKVTHPIFGSFITGGAGSGVIISEDGYIVTNHHVINDSTSITVRTFEGVEYPAKLVGTDQRTDLAVLKVDAQYLIPAVFGDSASVNVGMPVLAIGNPLGSLGGTVTEGIISAKDREILIDGDYMSLLQTSAAINPGNSGGGLFDLSGNLVGVVNAKSSGSDIEGLGFAIPVNTAKAVVTELIEHGYVTGRPALGVGISEIRSRSALYMYRLREPGVYITSAETSGEFQKWDRILQVEGTDIRSAADVKKIVDHHRVGDSLAITVRRNNRNVDITVILDEEVPAQFTGERV</sequence>
<dbReference type="InterPro" id="IPR036034">
    <property type="entry name" value="PDZ_sf"/>
</dbReference>